<keyword evidence="2" id="KW-1185">Reference proteome</keyword>
<evidence type="ECO:0000313" key="1">
    <source>
        <dbReference type="EMBL" id="TKR28019.1"/>
    </source>
</evidence>
<dbReference type="OrthoDB" id="324613at2157"/>
<sequence>MRGQAHTLEAFTAAVLIIGGLLFATQATAVTPLSASTSNQHIENQQQASIEGLLSATAANGTLSEAVLYWDAQNETFAGTPDRGTYAEGPPNAFGEALNDLLLDRRIAFNVNVRYPAPNAEDETDVEEMVRMGEPSANAVAATRSVGLYDGSNLSAPDDDRSLEAVQSDPDAEFYAPETDTTSRLYTVVEVEVVAWRK</sequence>
<evidence type="ECO:0000313" key="2">
    <source>
        <dbReference type="Proteomes" id="UP000308037"/>
    </source>
</evidence>
<dbReference type="AlphaFoldDB" id="A0A4U5JP85"/>
<dbReference type="Proteomes" id="UP000308037">
    <property type="component" value="Unassembled WGS sequence"/>
</dbReference>
<dbReference type="RefSeq" id="WP_137275319.1">
    <property type="nucleotide sequence ID" value="NZ_QKNX01000001.1"/>
</dbReference>
<organism evidence="1 2">
    <name type="scientific">Natronomonas salsuginis</name>
    <dbReference type="NCBI Taxonomy" id="2217661"/>
    <lineage>
        <taxon>Archaea</taxon>
        <taxon>Methanobacteriati</taxon>
        <taxon>Methanobacteriota</taxon>
        <taxon>Stenosarchaea group</taxon>
        <taxon>Halobacteria</taxon>
        <taxon>Halobacteriales</taxon>
        <taxon>Natronomonadaceae</taxon>
        <taxon>Natronomonas</taxon>
    </lineage>
</organism>
<dbReference type="EMBL" id="QKNX01000001">
    <property type="protein sequence ID" value="TKR28019.1"/>
    <property type="molecule type" value="Genomic_DNA"/>
</dbReference>
<accession>A0A4U5JP85</accession>
<name>A0A4U5JP85_9EURY</name>
<comment type="caution">
    <text evidence="1">The sequence shown here is derived from an EMBL/GenBank/DDBJ whole genome shotgun (WGS) entry which is preliminary data.</text>
</comment>
<dbReference type="InterPro" id="IPR055712">
    <property type="entry name" value="DUF7288"/>
</dbReference>
<gene>
    <name evidence="1" type="ORF">DM868_02755</name>
</gene>
<dbReference type="Pfam" id="PF23959">
    <property type="entry name" value="DUF7288"/>
    <property type="match status" value="1"/>
</dbReference>
<reference evidence="1 2" key="1">
    <citation type="submission" date="2019-04" db="EMBL/GenBank/DDBJ databases">
        <title>Natronomonas sp. F20-122 a newhaloarchaeon isolated from a saline saltern of Isla Bacuta, Huelva, Spain.</title>
        <authorList>
            <person name="Duran-Viseras A."/>
            <person name="Sanchez-Porro C."/>
            <person name="Ventosa A."/>
        </authorList>
    </citation>
    <scope>NUCLEOTIDE SEQUENCE [LARGE SCALE GENOMIC DNA]</scope>
    <source>
        <strain evidence="1 2">F20-122</strain>
    </source>
</reference>
<protein>
    <submittedName>
        <fullName evidence="1">Uncharacterized protein</fullName>
    </submittedName>
</protein>
<proteinExistence type="predicted"/>